<dbReference type="AlphaFoldDB" id="A0A212J7G3"/>
<dbReference type="SUPFAM" id="SSF51366">
    <property type="entry name" value="Ribulose-phoshate binding barrel"/>
    <property type="match status" value="1"/>
</dbReference>
<evidence type="ECO:0000256" key="7">
    <source>
        <dbReference type="ARBA" id="ARBA00023102"/>
    </source>
</evidence>
<sequence length="250" mass="26507">MIIFPAVDIKDGQAVRLRRGRADDVTVFSPDPVSMAAQWQAMGARFLHIVDLDGAFAGSEVNLPLITRMRNELSIPVQVGGGIRSLAAARKYVEAGADRCIIGTMALEDPDGYAALCEALPGKIGVSLDAEGGKLKTKGWVADSGLTVDDVLPRLEKTGTAFIVYTDIDRDGMQTGVNVPALEALAKKSSIPVIAAGGVATLDDIKALYPISRTANLEGAISGRALYEGTLDLREAMDWIRSQEQKPGLA</sequence>
<keyword evidence="5 9" id="KW-0963">Cytoplasm</keyword>
<evidence type="ECO:0000256" key="5">
    <source>
        <dbReference type="ARBA" id="ARBA00022490"/>
    </source>
</evidence>
<evidence type="ECO:0000256" key="10">
    <source>
        <dbReference type="RuleBase" id="RU003657"/>
    </source>
</evidence>
<keyword evidence="8 9" id="KW-0413">Isomerase</keyword>
<dbReference type="InterPro" id="IPR044524">
    <property type="entry name" value="Isoase_HisA-like"/>
</dbReference>
<comment type="subcellular location">
    <subcellularLocation>
        <location evidence="2 9 11">Cytoplasm</location>
    </subcellularLocation>
</comment>
<evidence type="ECO:0000256" key="3">
    <source>
        <dbReference type="ARBA" id="ARBA00005133"/>
    </source>
</evidence>
<comment type="similarity">
    <text evidence="4 9 10">Belongs to the HisA/HisF family.</text>
</comment>
<dbReference type="Pfam" id="PF00977">
    <property type="entry name" value="His_biosynth"/>
    <property type="match status" value="1"/>
</dbReference>
<dbReference type="GO" id="GO:0003949">
    <property type="term" value="F:1-(5-phosphoribosyl)-5-[(5-phosphoribosylamino)methylideneamino]imidazole-4-carboxamide isomerase activity"/>
    <property type="evidence" value="ECO:0007669"/>
    <property type="project" value="UniProtKB-UniRule"/>
</dbReference>
<dbReference type="UniPathway" id="UPA00031">
    <property type="reaction ID" value="UER00009"/>
</dbReference>
<comment type="catalytic activity">
    <reaction evidence="1 9 11">
        <text>1-(5-phospho-beta-D-ribosyl)-5-[(5-phospho-beta-D-ribosylamino)methylideneamino]imidazole-4-carboxamide = 5-[(5-phospho-1-deoxy-D-ribulos-1-ylimino)methylamino]-1-(5-phospho-beta-D-ribosyl)imidazole-4-carboxamide</text>
        <dbReference type="Rhea" id="RHEA:15469"/>
        <dbReference type="ChEBI" id="CHEBI:58435"/>
        <dbReference type="ChEBI" id="CHEBI:58525"/>
        <dbReference type="EC" id="5.3.1.16"/>
    </reaction>
</comment>
<organism evidence="12">
    <name type="scientific">uncultured delta proteobacterium</name>
    <dbReference type="NCBI Taxonomy" id="34034"/>
    <lineage>
        <taxon>Bacteria</taxon>
        <taxon>Deltaproteobacteria</taxon>
        <taxon>environmental samples</taxon>
    </lineage>
</organism>
<dbReference type="FunFam" id="3.20.20.70:FF:000009">
    <property type="entry name" value="1-(5-phosphoribosyl)-5-[(5-phosphoribosylamino)methylideneamino] imidazole-4-carboxamide isomerase"/>
    <property type="match status" value="1"/>
</dbReference>
<dbReference type="InterPro" id="IPR011060">
    <property type="entry name" value="RibuloseP-bd_barrel"/>
</dbReference>
<evidence type="ECO:0000256" key="11">
    <source>
        <dbReference type="RuleBase" id="RU003658"/>
    </source>
</evidence>
<evidence type="ECO:0000256" key="9">
    <source>
        <dbReference type="HAMAP-Rule" id="MF_01014"/>
    </source>
</evidence>
<feature type="active site" description="Proton acceptor" evidence="9">
    <location>
        <position position="8"/>
    </location>
</feature>
<name>A0A212J7G3_9DELT</name>
<keyword evidence="7 9" id="KW-0368">Histidine biosynthesis</keyword>
<gene>
    <name evidence="9 12" type="primary">hisA</name>
    <name evidence="12" type="ORF">KL86DPRO_10857</name>
</gene>
<dbReference type="CDD" id="cd04732">
    <property type="entry name" value="HisA"/>
    <property type="match status" value="1"/>
</dbReference>
<dbReference type="GO" id="GO:0005737">
    <property type="term" value="C:cytoplasm"/>
    <property type="evidence" value="ECO:0007669"/>
    <property type="project" value="UniProtKB-SubCell"/>
</dbReference>
<dbReference type="PANTHER" id="PTHR43090:SF2">
    <property type="entry name" value="1-(5-PHOSPHORIBOSYL)-5-[(5-PHOSPHORIBOSYLAMINO)METHYLIDENEAMINO] IMIDAZOLE-4-CARBOXAMIDE ISOMERASE"/>
    <property type="match status" value="1"/>
</dbReference>
<dbReference type="InterPro" id="IPR023016">
    <property type="entry name" value="HisA/PriA"/>
</dbReference>
<feature type="active site" description="Proton donor" evidence="9">
    <location>
        <position position="129"/>
    </location>
</feature>
<evidence type="ECO:0000256" key="2">
    <source>
        <dbReference type="ARBA" id="ARBA00004496"/>
    </source>
</evidence>
<evidence type="ECO:0000313" key="12">
    <source>
        <dbReference type="EMBL" id="SBV95379.1"/>
    </source>
</evidence>
<dbReference type="NCBIfam" id="TIGR00007">
    <property type="entry name" value="1-(5-phosphoribosyl)-5-[(5-phosphoribosylamino)methylideneamino]imidazole-4-carboxamide isomerase"/>
    <property type="match status" value="1"/>
</dbReference>
<proteinExistence type="inferred from homology"/>
<accession>A0A212J7G3</accession>
<dbReference type="Gene3D" id="3.20.20.70">
    <property type="entry name" value="Aldolase class I"/>
    <property type="match status" value="1"/>
</dbReference>
<comment type="pathway">
    <text evidence="3 9 11">Amino-acid biosynthesis; L-histidine biosynthesis; L-histidine from 5-phospho-alpha-D-ribose 1-diphosphate: step 4/9.</text>
</comment>
<dbReference type="InterPro" id="IPR006063">
    <property type="entry name" value="HisA_bact_arch"/>
</dbReference>
<reference evidence="12" key="1">
    <citation type="submission" date="2016-04" db="EMBL/GenBank/DDBJ databases">
        <authorList>
            <person name="Evans L.H."/>
            <person name="Alamgir A."/>
            <person name="Owens N."/>
            <person name="Weber N.D."/>
            <person name="Virtaneva K."/>
            <person name="Barbian K."/>
            <person name="Babar A."/>
            <person name="Rosenke K."/>
        </authorList>
    </citation>
    <scope>NUCLEOTIDE SEQUENCE</scope>
    <source>
        <strain evidence="12">86</strain>
    </source>
</reference>
<protein>
    <recommendedName>
        <fullName evidence="9 11">1-(5-phosphoribosyl)-5-[(5-phosphoribosylamino)methylideneamino] imidazole-4-carboxamide isomerase</fullName>
        <ecNumber evidence="9 11">5.3.1.16</ecNumber>
    </recommendedName>
    <alternativeName>
        <fullName evidence="9">Phosphoribosylformimino-5-aminoimidazole carboxamide ribotide isomerase</fullName>
    </alternativeName>
</protein>
<evidence type="ECO:0000256" key="1">
    <source>
        <dbReference type="ARBA" id="ARBA00000901"/>
    </source>
</evidence>
<dbReference type="GO" id="GO:0000162">
    <property type="term" value="P:L-tryptophan biosynthetic process"/>
    <property type="evidence" value="ECO:0007669"/>
    <property type="project" value="TreeGrafter"/>
</dbReference>
<dbReference type="PANTHER" id="PTHR43090">
    <property type="entry name" value="1-(5-PHOSPHORIBOSYL)-5-[(5-PHOSPHORIBOSYLAMINO)METHYLIDENEAMINO] IMIDAZOLE-4-CARBOXAMIDE ISOMERASE"/>
    <property type="match status" value="1"/>
</dbReference>
<evidence type="ECO:0000256" key="8">
    <source>
        <dbReference type="ARBA" id="ARBA00023235"/>
    </source>
</evidence>
<keyword evidence="6 9" id="KW-0028">Amino-acid biosynthesis</keyword>
<dbReference type="EMBL" id="FLUQ01000001">
    <property type="protein sequence ID" value="SBV95379.1"/>
    <property type="molecule type" value="Genomic_DNA"/>
</dbReference>
<dbReference type="HAMAP" id="MF_01014">
    <property type="entry name" value="HisA"/>
    <property type="match status" value="1"/>
</dbReference>
<dbReference type="InterPro" id="IPR006062">
    <property type="entry name" value="His_biosynth"/>
</dbReference>
<dbReference type="InterPro" id="IPR013785">
    <property type="entry name" value="Aldolase_TIM"/>
</dbReference>
<dbReference type="EC" id="5.3.1.16" evidence="9 11"/>
<evidence type="ECO:0000256" key="4">
    <source>
        <dbReference type="ARBA" id="ARBA00009667"/>
    </source>
</evidence>
<evidence type="ECO:0000256" key="6">
    <source>
        <dbReference type="ARBA" id="ARBA00022605"/>
    </source>
</evidence>
<dbReference type="GO" id="GO:0000105">
    <property type="term" value="P:L-histidine biosynthetic process"/>
    <property type="evidence" value="ECO:0007669"/>
    <property type="project" value="UniProtKB-UniRule"/>
</dbReference>